<evidence type="ECO:0000313" key="7">
    <source>
        <dbReference type="EMBL" id="MFC3927758.1"/>
    </source>
</evidence>
<keyword evidence="5 6" id="KW-0326">Glycosidase</keyword>
<comment type="caution">
    <text evidence="7">The sequence shown here is derived from an EMBL/GenBank/DDBJ whole genome shotgun (WGS) entry which is preliminary data.</text>
</comment>
<proteinExistence type="inferred from homology"/>
<dbReference type="Gene3D" id="2.115.10.20">
    <property type="entry name" value="Glycosyl hydrolase domain, family 43"/>
    <property type="match status" value="1"/>
</dbReference>
<dbReference type="PANTHER" id="PTHR43772:SF2">
    <property type="entry name" value="PUTATIVE (AFU_ORTHOLOGUE AFUA_2G04480)-RELATED"/>
    <property type="match status" value="1"/>
</dbReference>
<dbReference type="CDD" id="cd18620">
    <property type="entry name" value="GH43_XylA-like"/>
    <property type="match status" value="1"/>
</dbReference>
<dbReference type="InterPro" id="IPR052176">
    <property type="entry name" value="Glycosyl_Hydrlase_43_Enz"/>
</dbReference>
<evidence type="ECO:0000256" key="4">
    <source>
        <dbReference type="ARBA" id="ARBA00023277"/>
    </source>
</evidence>
<dbReference type="Pfam" id="PF04616">
    <property type="entry name" value="Glyco_hydro_43"/>
    <property type="match status" value="1"/>
</dbReference>
<evidence type="ECO:0000256" key="2">
    <source>
        <dbReference type="ARBA" id="ARBA00022651"/>
    </source>
</evidence>
<dbReference type="InterPro" id="IPR023296">
    <property type="entry name" value="Glyco_hydro_beta-prop_sf"/>
</dbReference>
<keyword evidence="2" id="KW-0624">Polysaccharide degradation</keyword>
<evidence type="ECO:0000256" key="5">
    <source>
        <dbReference type="ARBA" id="ARBA00023295"/>
    </source>
</evidence>
<evidence type="ECO:0000256" key="3">
    <source>
        <dbReference type="ARBA" id="ARBA00022801"/>
    </source>
</evidence>
<evidence type="ECO:0000313" key="8">
    <source>
        <dbReference type="Proteomes" id="UP001595807"/>
    </source>
</evidence>
<sequence length="485" mass="54476">MKKQVFNPYLPLNEYVPDGEPKVFGERLYIYGSHDCFGSQWYCLNDYVCYSAPINDLSDWRYEGVSYHKTQDPANKSGEMSMFAPDVVQGIDGRYYLYYGLDFLSQVSVAVSNSPSGPFEYYGAVQHADGTIYGSVPSDPFQFDPAVLVDDEQRVWLYTGFAAKDELIEKVEELFGYQLGERGNHVVELESDMLTLKSQPKQIIPNVWDGQGTDFEGHEFYEASSIRKFNGKYYFIYSSFLSHELAYAISDFPDRGFRYGGSLHSNGEFGNPGGRTEPVAYWGNNHGSIEHVNGKYYVFGHRQTDYTEFSRQGIAEEISYDPITSRFGFAELTSCGLNGGPLLGKGSYPASIACYLVGPDGAKKSVEVEGDEQLYHPCFTQEEPDGDEIISQYICNLQSGAWTAYKYFSFESETTISLVIRGEATGKLLVKFSLEEEPLAVVDVTSDRDWHKVEGTGKLPIIDKTALYLIFEGSGSLDIKEIVFE</sequence>
<organism evidence="7 8">
    <name type="scientific">Streptococcus caprae</name>
    <dbReference type="NCBI Taxonomy" id="1640501"/>
    <lineage>
        <taxon>Bacteria</taxon>
        <taxon>Bacillati</taxon>
        <taxon>Bacillota</taxon>
        <taxon>Bacilli</taxon>
        <taxon>Lactobacillales</taxon>
        <taxon>Streptococcaceae</taxon>
        <taxon>Streptococcus</taxon>
    </lineage>
</organism>
<dbReference type="InterPro" id="IPR006710">
    <property type="entry name" value="Glyco_hydro_43"/>
</dbReference>
<dbReference type="Proteomes" id="UP001595807">
    <property type="component" value="Unassembled WGS sequence"/>
</dbReference>
<keyword evidence="3 6" id="KW-0378">Hydrolase</keyword>
<reference evidence="8" key="1">
    <citation type="journal article" date="2019" name="Int. J. Syst. Evol. Microbiol.">
        <title>The Global Catalogue of Microorganisms (GCM) 10K type strain sequencing project: providing services to taxonomists for standard genome sequencing and annotation.</title>
        <authorList>
            <consortium name="The Broad Institute Genomics Platform"/>
            <consortium name="The Broad Institute Genome Sequencing Center for Infectious Disease"/>
            <person name="Wu L."/>
            <person name="Ma J."/>
        </authorList>
    </citation>
    <scope>NUCLEOTIDE SEQUENCE [LARGE SCALE GENOMIC DNA]</scope>
    <source>
        <strain evidence="8">CCUG 67170</strain>
    </source>
</reference>
<comment type="similarity">
    <text evidence="1 6">Belongs to the glycosyl hydrolase 43 family.</text>
</comment>
<keyword evidence="8" id="KW-1185">Reference proteome</keyword>
<accession>A0ABV8CV97</accession>
<protein>
    <submittedName>
        <fullName evidence="7">Family 43 glycosylhydrolase</fullName>
    </submittedName>
</protein>
<name>A0ABV8CV97_9STRE</name>
<keyword evidence="4" id="KW-0119">Carbohydrate metabolism</keyword>
<evidence type="ECO:0000256" key="1">
    <source>
        <dbReference type="ARBA" id="ARBA00009865"/>
    </source>
</evidence>
<keyword evidence="2" id="KW-0858">Xylan degradation</keyword>
<gene>
    <name evidence="7" type="ORF">ACFORF_03890</name>
</gene>
<dbReference type="SUPFAM" id="SSF75005">
    <property type="entry name" value="Arabinanase/levansucrase/invertase"/>
    <property type="match status" value="1"/>
</dbReference>
<dbReference type="EMBL" id="JBHRZV010000027">
    <property type="protein sequence ID" value="MFC3927758.1"/>
    <property type="molecule type" value="Genomic_DNA"/>
</dbReference>
<dbReference type="RefSeq" id="WP_380425669.1">
    <property type="nucleotide sequence ID" value="NZ_JBHRZV010000027.1"/>
</dbReference>
<dbReference type="PANTHER" id="PTHR43772">
    <property type="entry name" value="ENDO-1,4-BETA-XYLANASE"/>
    <property type="match status" value="1"/>
</dbReference>
<evidence type="ECO:0000256" key="6">
    <source>
        <dbReference type="RuleBase" id="RU361187"/>
    </source>
</evidence>